<proteinExistence type="predicted"/>
<dbReference type="OrthoDB" id="8602085at2"/>
<dbReference type="EMBL" id="PXYY01000004">
    <property type="protein sequence ID" value="PSJ81348.1"/>
    <property type="molecule type" value="Genomic_DNA"/>
</dbReference>
<name>A0A2P7U2Y1_9NEIS</name>
<evidence type="ECO:0000313" key="2">
    <source>
        <dbReference type="Proteomes" id="UP000241868"/>
    </source>
</evidence>
<organism evidence="1 2">
    <name type="scientific">Neisseria iguanae</name>
    <dbReference type="NCBI Taxonomy" id="90242"/>
    <lineage>
        <taxon>Bacteria</taxon>
        <taxon>Pseudomonadati</taxon>
        <taxon>Pseudomonadota</taxon>
        <taxon>Betaproteobacteria</taxon>
        <taxon>Neisseriales</taxon>
        <taxon>Neisseriaceae</taxon>
        <taxon>Neisseria</taxon>
    </lineage>
</organism>
<keyword evidence="2" id="KW-1185">Reference proteome</keyword>
<protein>
    <submittedName>
        <fullName evidence="1">Uncharacterized protein</fullName>
    </submittedName>
</protein>
<comment type="caution">
    <text evidence="1">The sequence shown here is derived from an EMBL/GenBank/DDBJ whole genome shotgun (WGS) entry which is preliminary data.</text>
</comment>
<evidence type="ECO:0000313" key="1">
    <source>
        <dbReference type="EMBL" id="PSJ81348.1"/>
    </source>
</evidence>
<sequence length="168" mass="18917">MGYFDDAIVYLEEMFKASRNTNDPLLLRALAQLGMLYGFMEQPGLIIERLNMMTSHNPNQNVGLIRLLQLLKNTKIKEAVLVSVILAGKELLKEKGFQIPTYAFHYSVELDNVIELRMLCFCNNLAKLVEADEALSALLIDMEDSVDSNLINFNISCRPFNSSHGIGC</sequence>
<reference evidence="1 2" key="1">
    <citation type="submission" date="2018-03" db="EMBL/GenBank/DDBJ databases">
        <title>Neisseria weixii sp. nov., isolated from the intestinal contents of Tibetan Plateau pika (Ochotona curzoniae) in Yushu, Qinghai Province, China.</title>
        <authorList>
            <person name="Gui Z."/>
        </authorList>
    </citation>
    <scope>NUCLEOTIDE SEQUENCE [LARGE SCALE GENOMIC DNA]</scope>
    <source>
        <strain evidence="1 2">ATCC 51483</strain>
    </source>
</reference>
<dbReference type="AlphaFoldDB" id="A0A2P7U2Y1"/>
<accession>A0A2P7U2Y1</accession>
<dbReference type="Proteomes" id="UP000241868">
    <property type="component" value="Unassembled WGS sequence"/>
</dbReference>
<gene>
    <name evidence="1" type="ORF">C7N83_01095</name>
</gene>